<keyword evidence="2" id="KW-0328">Glycosyltransferase</keyword>
<dbReference type="OrthoDB" id="477186at2"/>
<evidence type="ECO:0000313" key="5">
    <source>
        <dbReference type="EMBL" id="NYD68523.1"/>
    </source>
</evidence>
<name>A0A4Q2M2C1_9MICO</name>
<dbReference type="InterPro" id="IPR028098">
    <property type="entry name" value="Glyco_trans_4-like_N"/>
</dbReference>
<dbReference type="Proteomes" id="UP000581087">
    <property type="component" value="Unassembled WGS sequence"/>
</dbReference>
<feature type="domain" description="Glycosyltransferase subfamily 4-like N-terminal" evidence="4">
    <location>
        <begin position="48"/>
        <end position="154"/>
    </location>
</feature>
<dbReference type="Pfam" id="PF13579">
    <property type="entry name" value="Glyco_trans_4_4"/>
    <property type="match status" value="1"/>
</dbReference>
<dbReference type="InterPro" id="IPR050194">
    <property type="entry name" value="Glycosyltransferase_grp1"/>
</dbReference>
<dbReference type="PANTHER" id="PTHR45947">
    <property type="entry name" value="SULFOQUINOVOSYL TRANSFERASE SQD2"/>
    <property type="match status" value="1"/>
</dbReference>
<dbReference type="AlphaFoldDB" id="A0A4Q2M2C1"/>
<evidence type="ECO:0000256" key="1">
    <source>
        <dbReference type="ARBA" id="ARBA00021292"/>
    </source>
</evidence>
<dbReference type="GO" id="GO:0016757">
    <property type="term" value="F:glycosyltransferase activity"/>
    <property type="evidence" value="ECO:0007669"/>
    <property type="project" value="UniProtKB-KW"/>
</dbReference>
<dbReference type="RefSeq" id="WP_129175421.1">
    <property type="nucleotide sequence ID" value="NZ_JACCBI010000001.1"/>
</dbReference>
<comment type="caution">
    <text evidence="6">The sequence shown here is derived from an EMBL/GenBank/DDBJ whole genome shotgun (WGS) entry which is preliminary data.</text>
</comment>
<evidence type="ECO:0000256" key="3">
    <source>
        <dbReference type="ARBA" id="ARBA00022679"/>
    </source>
</evidence>
<accession>A0A4Q2M2C1</accession>
<dbReference type="Pfam" id="PF13692">
    <property type="entry name" value="Glyco_trans_1_4"/>
    <property type="match status" value="1"/>
</dbReference>
<reference evidence="5 8" key="2">
    <citation type="submission" date="2020-07" db="EMBL/GenBank/DDBJ databases">
        <title>Sequencing the genomes of 1000 actinobacteria strains.</title>
        <authorList>
            <person name="Klenk H.-P."/>
        </authorList>
    </citation>
    <scope>NUCLEOTIDE SEQUENCE [LARGE SCALE GENOMIC DNA]</scope>
    <source>
        <strain evidence="5 8">DSM 23870</strain>
    </source>
</reference>
<sequence length="338" mass="37199">MLHITEAYNAGVGRAIDSIALLTPDREHHLLWSARSDASPLPDFATATHLPDGVAARVRAVRDSVRRVKPDVVHAHSSWAGVYARVRPLDVPVVYQPHCYKFDDPSTASIVRRAYRAAERLLAARSDSVVVLSAHEARLALSLDRRVRVHVLTNAPTVAVAPARARVGDEVVMVGRLSAQKDPEHFARVAKLVNRLRPGTPFTWIGSGPTSSRDRLESAGVRVTGWLDGDRLVDHLDRAAVYYHSARYEGFPLSVLDAAARRVPVIARRIPAFDGTPLRVVDDEAAAARALVAVLDDEVERLQTARATDALHESMSIAAHVESLNTLYDRYTREHATR</sequence>
<keyword evidence="3 6" id="KW-0808">Transferase</keyword>
<gene>
    <name evidence="5" type="ORF">BJ972_003042</name>
    <name evidence="6" type="ORF">ESP50_11865</name>
</gene>
<dbReference type="EMBL" id="JACCBI010000001">
    <property type="protein sequence ID" value="NYD68523.1"/>
    <property type="molecule type" value="Genomic_DNA"/>
</dbReference>
<evidence type="ECO:0000259" key="4">
    <source>
        <dbReference type="Pfam" id="PF13579"/>
    </source>
</evidence>
<dbReference type="EMBL" id="SDPM01000006">
    <property type="protein sequence ID" value="RXZ85908.1"/>
    <property type="molecule type" value="Genomic_DNA"/>
</dbReference>
<evidence type="ECO:0000313" key="7">
    <source>
        <dbReference type="Proteomes" id="UP000292686"/>
    </source>
</evidence>
<keyword evidence="7" id="KW-1185">Reference proteome</keyword>
<dbReference type="CDD" id="cd03801">
    <property type="entry name" value="GT4_PimA-like"/>
    <property type="match status" value="1"/>
</dbReference>
<evidence type="ECO:0000313" key="8">
    <source>
        <dbReference type="Proteomes" id="UP000581087"/>
    </source>
</evidence>
<dbReference type="Proteomes" id="UP000292686">
    <property type="component" value="Unassembled WGS sequence"/>
</dbReference>
<dbReference type="PANTHER" id="PTHR45947:SF3">
    <property type="entry name" value="SULFOQUINOVOSYL TRANSFERASE SQD2"/>
    <property type="match status" value="1"/>
</dbReference>
<dbReference type="Gene3D" id="3.40.50.2000">
    <property type="entry name" value="Glycogen Phosphorylase B"/>
    <property type="match status" value="2"/>
</dbReference>
<dbReference type="SUPFAM" id="SSF53756">
    <property type="entry name" value="UDP-Glycosyltransferase/glycogen phosphorylase"/>
    <property type="match status" value="1"/>
</dbReference>
<evidence type="ECO:0000256" key="2">
    <source>
        <dbReference type="ARBA" id="ARBA00022676"/>
    </source>
</evidence>
<proteinExistence type="predicted"/>
<evidence type="ECO:0000313" key="6">
    <source>
        <dbReference type="EMBL" id="RXZ85908.1"/>
    </source>
</evidence>
<dbReference type="GO" id="GO:1901137">
    <property type="term" value="P:carbohydrate derivative biosynthetic process"/>
    <property type="evidence" value="ECO:0007669"/>
    <property type="project" value="UniProtKB-ARBA"/>
</dbReference>
<reference evidence="6 7" key="1">
    <citation type="submission" date="2019-01" db="EMBL/GenBank/DDBJ databases">
        <title>Agromyces.</title>
        <authorList>
            <person name="Li J."/>
        </authorList>
    </citation>
    <scope>NUCLEOTIDE SEQUENCE [LARGE SCALE GENOMIC DNA]</scope>
    <source>
        <strain evidence="6 7">DSM 23870</strain>
    </source>
</reference>
<protein>
    <recommendedName>
        <fullName evidence="1">D-inositol 3-phosphate glycosyltransferase</fullName>
    </recommendedName>
</protein>
<organism evidence="6 7">
    <name type="scientific">Agromyces atrinae</name>
    <dbReference type="NCBI Taxonomy" id="592376"/>
    <lineage>
        <taxon>Bacteria</taxon>
        <taxon>Bacillati</taxon>
        <taxon>Actinomycetota</taxon>
        <taxon>Actinomycetes</taxon>
        <taxon>Micrococcales</taxon>
        <taxon>Microbacteriaceae</taxon>
        <taxon>Agromyces</taxon>
    </lineage>
</organism>